<sequence length="181" mass="19696">MLSCAASELSTQCTEQALMHVVRMLRIWVRKFDPNCSISGFGSIKDTKTEDDFSLDSSPTHISIDQAISSLSSTTIQPFTASLFSNPESDASSSASDSFSEITTTKTIPLPEFEFQTMSQPESTSTSDIELGRRTDISSTIPEPNPENESTDSTPSVQSSPDSSPEPEPDAAVNDKKWKMK</sequence>
<name>A0A183I8L9_9BILA</name>
<reference evidence="4" key="1">
    <citation type="submission" date="2016-06" db="UniProtKB">
        <authorList>
            <consortium name="WormBaseParasite"/>
        </authorList>
    </citation>
    <scope>IDENTIFICATION</scope>
</reference>
<dbReference type="EMBL" id="UZAJ01043983">
    <property type="protein sequence ID" value="VDP26940.1"/>
    <property type="molecule type" value="Genomic_DNA"/>
</dbReference>
<evidence type="ECO:0000313" key="2">
    <source>
        <dbReference type="EMBL" id="VDP26940.1"/>
    </source>
</evidence>
<evidence type="ECO:0000256" key="1">
    <source>
        <dbReference type="SAM" id="MobiDB-lite"/>
    </source>
</evidence>
<accession>A0A183I8L9</accession>
<dbReference type="WBParaSite" id="OFLC_0001609401-mRNA-1">
    <property type="protein sequence ID" value="OFLC_0001609401-mRNA-1"/>
    <property type="gene ID" value="OFLC_0001609401"/>
</dbReference>
<feature type="region of interest" description="Disordered" evidence="1">
    <location>
        <begin position="83"/>
        <end position="181"/>
    </location>
</feature>
<organism evidence="4">
    <name type="scientific">Onchocerca flexuosa</name>
    <dbReference type="NCBI Taxonomy" id="387005"/>
    <lineage>
        <taxon>Eukaryota</taxon>
        <taxon>Metazoa</taxon>
        <taxon>Ecdysozoa</taxon>
        <taxon>Nematoda</taxon>
        <taxon>Chromadorea</taxon>
        <taxon>Rhabditida</taxon>
        <taxon>Spirurina</taxon>
        <taxon>Spiruromorpha</taxon>
        <taxon>Filarioidea</taxon>
        <taxon>Onchocercidae</taxon>
        <taxon>Onchocerca</taxon>
    </lineage>
</organism>
<feature type="compositionally biased region" description="Low complexity" evidence="1">
    <location>
        <begin position="151"/>
        <end position="163"/>
    </location>
</feature>
<feature type="compositionally biased region" description="Low complexity" evidence="1">
    <location>
        <begin position="84"/>
        <end position="101"/>
    </location>
</feature>
<protein>
    <submittedName>
        <fullName evidence="4">Ras-GEF domain-containing protein</fullName>
    </submittedName>
</protein>
<keyword evidence="3" id="KW-1185">Reference proteome</keyword>
<reference evidence="2 3" key="2">
    <citation type="submission" date="2018-11" db="EMBL/GenBank/DDBJ databases">
        <authorList>
            <consortium name="Pathogen Informatics"/>
        </authorList>
    </citation>
    <scope>NUCLEOTIDE SEQUENCE [LARGE SCALE GENOMIC DNA]</scope>
</reference>
<feature type="compositionally biased region" description="Polar residues" evidence="1">
    <location>
        <begin position="116"/>
        <end position="128"/>
    </location>
</feature>
<proteinExistence type="predicted"/>
<evidence type="ECO:0000313" key="3">
    <source>
        <dbReference type="Proteomes" id="UP000267606"/>
    </source>
</evidence>
<dbReference type="AlphaFoldDB" id="A0A183I8L9"/>
<dbReference type="Proteomes" id="UP000267606">
    <property type="component" value="Unassembled WGS sequence"/>
</dbReference>
<evidence type="ECO:0000313" key="4">
    <source>
        <dbReference type="WBParaSite" id="OFLC_0001609401-mRNA-1"/>
    </source>
</evidence>
<gene>
    <name evidence="2" type="ORF">OFLC_LOCUS16081</name>
</gene>
<dbReference type="STRING" id="387005.A0A183I8L9"/>